<gene>
    <name evidence="2" type="ORF">B5C34_12680</name>
</gene>
<keyword evidence="3" id="KW-1185">Reference proteome</keyword>
<dbReference type="InterPro" id="IPR029062">
    <property type="entry name" value="Class_I_gatase-like"/>
</dbReference>
<dbReference type="OrthoDB" id="9769144at2"/>
<dbReference type="InterPro" id="IPR036465">
    <property type="entry name" value="vWFA_dom_sf"/>
</dbReference>
<keyword evidence="1" id="KW-0812">Transmembrane</keyword>
<dbReference type="EMBL" id="NFZT01000001">
    <property type="protein sequence ID" value="OWV34228.1"/>
    <property type="molecule type" value="Genomic_DNA"/>
</dbReference>
<dbReference type="Gene3D" id="3.40.50.880">
    <property type="match status" value="1"/>
</dbReference>
<evidence type="ECO:0000313" key="2">
    <source>
        <dbReference type="EMBL" id="OWV34228.1"/>
    </source>
</evidence>
<dbReference type="PANTHER" id="PTHR37947:SF1">
    <property type="entry name" value="BLL2462 PROTEIN"/>
    <property type="match status" value="1"/>
</dbReference>
<keyword evidence="1" id="KW-0472">Membrane</keyword>
<name>A0A219B8Y7_9SPHN</name>
<feature type="transmembrane region" description="Helical" evidence="1">
    <location>
        <begin position="20"/>
        <end position="41"/>
    </location>
</feature>
<feature type="transmembrane region" description="Helical" evidence="1">
    <location>
        <begin position="48"/>
        <end position="66"/>
    </location>
</feature>
<evidence type="ECO:0000313" key="3">
    <source>
        <dbReference type="Proteomes" id="UP000198462"/>
    </source>
</evidence>
<feature type="transmembrane region" description="Helical" evidence="1">
    <location>
        <begin position="655"/>
        <end position="673"/>
    </location>
</feature>
<evidence type="ECO:0000256" key="1">
    <source>
        <dbReference type="SAM" id="Phobius"/>
    </source>
</evidence>
<organism evidence="2 3">
    <name type="scientific">Pacificimonas flava</name>
    <dbReference type="NCBI Taxonomy" id="1234595"/>
    <lineage>
        <taxon>Bacteria</taxon>
        <taxon>Pseudomonadati</taxon>
        <taxon>Pseudomonadota</taxon>
        <taxon>Alphaproteobacteria</taxon>
        <taxon>Sphingomonadales</taxon>
        <taxon>Sphingosinicellaceae</taxon>
        <taxon>Pacificimonas</taxon>
    </lineage>
</organism>
<accession>A0A219B8Y7</accession>
<evidence type="ECO:0008006" key="4">
    <source>
        <dbReference type="Google" id="ProtNLM"/>
    </source>
</evidence>
<sequence>MPNFPSVIPDLSDLVFAPAIPLWLLGVAAALLVAFLVFTLLRAPRHALLRGLAGFVILAILANPAIEHERREAADDIGLLLVDTSGSMAIGERQAQVEAALETLRARGDGIEWQVRRIGAEDREGTRLGTGIEAAVAAAESRRLGAVLVFSDGVSRDSPAARLLPAGVPLHHLVAGTRQPDDRRLVAREVPPFTVAGTSAELVVSVEDSVEGSMPLTIRTSAGYRKETMVRANEEVRLSVPVDRRGELDVALSVPVRSGEATRLNNEQLLSLRGVTERLSVLLVSGRPYPGGRVWRDLFKADPNIDLVHFTILRLPTSFDTTAPQDLALIPFPVEELFQERLSDFDLIIFDRFDLTPLMSPIYFHNIAQRMRAGGGLLVVAGPEFDGRDSLGFTDLAPVLPAQPAGGEYRQDFRPQLSPDGRRHPVTRTLVPAGRDADWGAWGSLAEVTRRGGDMLMTGPGGRPLLLLDREGEGRVGLIASTDIWWWSRSVEGAGPHSELLRRVAHWLMQEPDLDEEQLHVEGGPGELRIDSDSMVPLTGASITGPGGDRQDVSLPESGERTVEVGAAGLYEVAAGQRRRFALVGNIQEFRRIAPDEEALAPAVEASGGGTFWLEDGIPDIRRTDIDDRAAGTDWAGLVRREAGALIAVDTAPLIPAWAALVTLLALLGGAWWRERK</sequence>
<comment type="caution">
    <text evidence="2">The sequence shown here is derived from an EMBL/GenBank/DDBJ whole genome shotgun (WGS) entry which is preliminary data.</text>
</comment>
<dbReference type="SUPFAM" id="SSF52317">
    <property type="entry name" value="Class I glutamine amidotransferase-like"/>
    <property type="match status" value="1"/>
</dbReference>
<dbReference type="SUPFAM" id="SSF53300">
    <property type="entry name" value="vWA-like"/>
    <property type="match status" value="1"/>
</dbReference>
<dbReference type="AlphaFoldDB" id="A0A219B8Y7"/>
<dbReference type="RefSeq" id="WP_088712928.1">
    <property type="nucleotide sequence ID" value="NZ_NFZT01000001.1"/>
</dbReference>
<proteinExistence type="predicted"/>
<dbReference type="PANTHER" id="PTHR37947">
    <property type="entry name" value="BLL2462 PROTEIN"/>
    <property type="match status" value="1"/>
</dbReference>
<keyword evidence="1" id="KW-1133">Transmembrane helix</keyword>
<protein>
    <recommendedName>
        <fullName evidence="4">Glutamine amidotransferase domain-containing protein</fullName>
    </recommendedName>
</protein>
<reference evidence="3" key="1">
    <citation type="submission" date="2017-05" db="EMBL/GenBank/DDBJ databases">
        <authorList>
            <person name="Lin X."/>
        </authorList>
    </citation>
    <scope>NUCLEOTIDE SEQUENCE [LARGE SCALE GENOMIC DNA]</scope>
    <source>
        <strain evidence="3">JLT2012</strain>
    </source>
</reference>
<dbReference type="Proteomes" id="UP000198462">
    <property type="component" value="Unassembled WGS sequence"/>
</dbReference>